<sequence>MSASNVVAEAHGMTDETWKRHANPWSVWTRFAAIPVFELAVWSRDWIGWWSLAGVGAVLVWLLWLNVRLFGPVEPNSWAARGIYGEKLHFEGKAPAAHRIVLRLLMAAGMLGFALITWGLTALDVWPLILGTAVLVLCQLWRIDRYGLLFEQHQNATQQND</sequence>
<dbReference type="RefSeq" id="WP_270947251.1">
    <property type="nucleotide sequence ID" value="NZ_JAQGLA010000004.1"/>
</dbReference>
<dbReference type="Pfam" id="PF20358">
    <property type="entry name" value="DUF6653"/>
    <property type="match status" value="1"/>
</dbReference>
<proteinExistence type="predicted"/>
<keyword evidence="1" id="KW-0812">Transmembrane</keyword>
<evidence type="ECO:0000256" key="1">
    <source>
        <dbReference type="SAM" id="Phobius"/>
    </source>
</evidence>
<dbReference type="InterPro" id="IPR046595">
    <property type="entry name" value="DUF6653"/>
</dbReference>
<feature type="transmembrane region" description="Helical" evidence="1">
    <location>
        <begin position="100"/>
        <end position="119"/>
    </location>
</feature>
<organism evidence="2 3">
    <name type="scientific">Saccharopolyspora oryzae</name>
    <dbReference type="NCBI Taxonomy" id="2997343"/>
    <lineage>
        <taxon>Bacteria</taxon>
        <taxon>Bacillati</taxon>
        <taxon>Actinomycetota</taxon>
        <taxon>Actinomycetes</taxon>
        <taxon>Pseudonocardiales</taxon>
        <taxon>Pseudonocardiaceae</taxon>
        <taxon>Saccharopolyspora</taxon>
    </lineage>
</organism>
<name>A0ABT4USK0_9PSEU</name>
<evidence type="ECO:0000313" key="3">
    <source>
        <dbReference type="Proteomes" id="UP001210380"/>
    </source>
</evidence>
<feature type="transmembrane region" description="Helical" evidence="1">
    <location>
        <begin position="125"/>
        <end position="143"/>
    </location>
</feature>
<keyword evidence="1" id="KW-0472">Membrane</keyword>
<accession>A0ABT4USK0</accession>
<evidence type="ECO:0000313" key="2">
    <source>
        <dbReference type="EMBL" id="MDA3624683.1"/>
    </source>
</evidence>
<dbReference type="Proteomes" id="UP001210380">
    <property type="component" value="Unassembled WGS sequence"/>
</dbReference>
<keyword evidence="3" id="KW-1185">Reference proteome</keyword>
<gene>
    <name evidence="2" type="ORF">OU415_04475</name>
</gene>
<protein>
    <recommendedName>
        <fullName evidence="4">Transmembrane protein</fullName>
    </recommendedName>
</protein>
<comment type="caution">
    <text evidence="2">The sequence shown here is derived from an EMBL/GenBank/DDBJ whole genome shotgun (WGS) entry which is preliminary data.</text>
</comment>
<evidence type="ECO:0008006" key="4">
    <source>
        <dbReference type="Google" id="ProtNLM"/>
    </source>
</evidence>
<keyword evidence="1" id="KW-1133">Transmembrane helix</keyword>
<feature type="transmembrane region" description="Helical" evidence="1">
    <location>
        <begin position="47"/>
        <end position="67"/>
    </location>
</feature>
<dbReference type="EMBL" id="JAQGLA010000004">
    <property type="protein sequence ID" value="MDA3624683.1"/>
    <property type="molecule type" value="Genomic_DNA"/>
</dbReference>
<reference evidence="2 3" key="1">
    <citation type="submission" date="2022-11" db="EMBL/GenBank/DDBJ databases">
        <title>Draft genome sequence of Saccharopolyspora sp. WRP15-2 isolated from rhizosphere soils of wild rice in Thailand.</title>
        <authorList>
            <person name="Duangmal K."/>
            <person name="Kammanee S."/>
            <person name="Muangham S."/>
        </authorList>
    </citation>
    <scope>NUCLEOTIDE SEQUENCE [LARGE SCALE GENOMIC DNA]</scope>
    <source>
        <strain evidence="2 3">WRP15-2</strain>
    </source>
</reference>